<dbReference type="InterPro" id="IPR001568">
    <property type="entry name" value="RNase_T2-like"/>
</dbReference>
<dbReference type="PROSITE" id="PS00530">
    <property type="entry name" value="RNASE_T2_1"/>
    <property type="match status" value="1"/>
</dbReference>
<comment type="function">
    <text evidence="13">Rnase which modulates cell survival under stress conditions. Released from the vacuole to the cytoplasm during stress to promote tRNA and rRNA cleavage and to activate separately a downstream pathway that promotes cell death. Involved in cell size, vacuolar morphology and growth at high temperatures and high salt concentration.</text>
</comment>
<dbReference type="PANTHER" id="PTHR11240">
    <property type="entry name" value="RIBONUCLEASE T2"/>
    <property type="match status" value="1"/>
</dbReference>
<dbReference type="AlphaFoldDB" id="A0A4S8MYA6"/>
<evidence type="ECO:0000256" key="15">
    <source>
        <dbReference type="PIRSR" id="PIRSR633697-1"/>
    </source>
</evidence>
<feature type="active site" evidence="15">
    <location>
        <position position="155"/>
    </location>
</feature>
<keyword evidence="11" id="KW-0325">Glycoprotein</keyword>
<evidence type="ECO:0000256" key="1">
    <source>
        <dbReference type="ARBA" id="ARBA00004410"/>
    </source>
</evidence>
<evidence type="ECO:0000256" key="12">
    <source>
        <dbReference type="ARBA" id="ARBA00023239"/>
    </source>
</evidence>
<dbReference type="PANTHER" id="PTHR11240:SF22">
    <property type="entry name" value="RIBONUCLEASE T2"/>
    <property type="match status" value="1"/>
</dbReference>
<evidence type="ECO:0000256" key="3">
    <source>
        <dbReference type="ARBA" id="ARBA00007469"/>
    </source>
</evidence>
<evidence type="ECO:0000256" key="14">
    <source>
        <dbReference type="ARBA" id="ARBA00071169"/>
    </source>
</evidence>
<keyword evidence="12" id="KW-0456">Lyase</keyword>
<evidence type="ECO:0000256" key="16">
    <source>
        <dbReference type="RuleBase" id="RU004328"/>
    </source>
</evidence>
<dbReference type="GO" id="GO:0005576">
    <property type="term" value="C:extracellular region"/>
    <property type="evidence" value="ECO:0007669"/>
    <property type="project" value="TreeGrafter"/>
</dbReference>
<dbReference type="InterPro" id="IPR033697">
    <property type="entry name" value="Ribonuclease_T2_eukaryotic"/>
</dbReference>
<evidence type="ECO:0000256" key="4">
    <source>
        <dbReference type="ARBA" id="ARBA00012571"/>
    </source>
</evidence>
<feature type="chain" id="PRO_5020606754" description="Ribonuclease T2-like" evidence="18">
    <location>
        <begin position="22"/>
        <end position="421"/>
    </location>
</feature>
<evidence type="ECO:0000256" key="9">
    <source>
        <dbReference type="ARBA" id="ARBA00022801"/>
    </source>
</evidence>
<dbReference type="EC" id="4.6.1.19" evidence="4"/>
<dbReference type="Pfam" id="PF25488">
    <property type="entry name" value="RNaseT2L_C"/>
    <property type="match status" value="1"/>
</dbReference>
<evidence type="ECO:0000256" key="11">
    <source>
        <dbReference type="ARBA" id="ARBA00023180"/>
    </source>
</evidence>
<dbReference type="Pfam" id="PF00445">
    <property type="entry name" value="Ribonuclease_T2"/>
    <property type="match status" value="1"/>
</dbReference>
<dbReference type="Gene3D" id="3.90.730.10">
    <property type="entry name" value="Ribonuclease T2-like"/>
    <property type="match status" value="1"/>
</dbReference>
<dbReference type="GO" id="GO:0016787">
    <property type="term" value="F:hydrolase activity"/>
    <property type="evidence" value="ECO:0007669"/>
    <property type="project" value="UniProtKB-KW"/>
</dbReference>
<keyword evidence="21" id="KW-1185">Reference proteome</keyword>
<proteinExistence type="inferred from homology"/>
<dbReference type="SUPFAM" id="SSF55895">
    <property type="entry name" value="Ribonuclease Rh-like"/>
    <property type="match status" value="1"/>
</dbReference>
<comment type="subcellular location">
    <subcellularLocation>
        <location evidence="2">Cytoplasm</location>
    </subcellularLocation>
    <subcellularLocation>
        <location evidence="1">Vacuole lumen</location>
    </subcellularLocation>
</comment>
<keyword evidence="9" id="KW-0378">Hydrolase</keyword>
<evidence type="ECO:0000256" key="13">
    <source>
        <dbReference type="ARBA" id="ARBA00025494"/>
    </source>
</evidence>
<name>A0A4S8MYA6_DENBC</name>
<keyword evidence="5" id="KW-0963">Cytoplasm</keyword>
<dbReference type="CDD" id="cd01061">
    <property type="entry name" value="RNase_T2_euk"/>
    <property type="match status" value="1"/>
</dbReference>
<sequence>MSRIVLPAMAGLSFVSQWALGSPLSSGFLSSLPGLLDISAREATISSSCGTSGQASCHNTTSVSNLCCFEAPGGLLLQTQFWDTSPSTGPSDSWTIHGLWPDNCDGTFSENCDSSRNQNDITSLLQDAGADSTLDFMKEFWVDINGNDESFWAHEWNTHGTCYSTLRPTCLPSGSPDGTDAVAFFQTVVKLFKTLPTFTFLQNQGITPSSSKTFTLSQLENALTAEAGVKPALTCSGSNLNAISWYFNLKGSIIDGQFVPINSPESSSCPSSGIKYPLKSGSSSTSTGTSSTPTSTGTPGSLPSKATVHAIRSSGSTTGGLLSLGTWSTQTLATYTLSGTASSFTMTSSKGSCGVSSGKFACGSGVTSTTFSAISSGSNLLLASGGSTTFSSDGVPSGSTVFDVFSGSSHSQGYTLSIVGS</sequence>
<dbReference type="OrthoDB" id="435754at2759"/>
<gene>
    <name evidence="20" type="ORF">K435DRAFT_741807</name>
</gene>
<dbReference type="GO" id="GO:0006401">
    <property type="term" value="P:RNA catabolic process"/>
    <property type="evidence" value="ECO:0007669"/>
    <property type="project" value="TreeGrafter"/>
</dbReference>
<keyword evidence="7" id="KW-0540">Nuclease</keyword>
<evidence type="ECO:0000256" key="8">
    <source>
        <dbReference type="ARBA" id="ARBA00022729"/>
    </source>
</evidence>
<accession>A0A4S8MYA6</accession>
<feature type="signal peptide" evidence="18">
    <location>
        <begin position="1"/>
        <end position="21"/>
    </location>
</feature>
<feature type="domain" description="RNase T2-like C-terminal" evidence="19">
    <location>
        <begin position="302"/>
        <end position="417"/>
    </location>
</feature>
<keyword evidence="6" id="KW-0926">Vacuole</keyword>
<evidence type="ECO:0000256" key="5">
    <source>
        <dbReference type="ARBA" id="ARBA00022490"/>
    </source>
</evidence>
<evidence type="ECO:0000256" key="10">
    <source>
        <dbReference type="ARBA" id="ARBA00023157"/>
    </source>
</evidence>
<evidence type="ECO:0000259" key="19">
    <source>
        <dbReference type="Pfam" id="PF25488"/>
    </source>
</evidence>
<evidence type="ECO:0000256" key="18">
    <source>
        <dbReference type="SAM" id="SignalP"/>
    </source>
</evidence>
<dbReference type="PROSITE" id="PS00531">
    <property type="entry name" value="RNASE_T2_2"/>
    <property type="match status" value="1"/>
</dbReference>
<dbReference type="InterPro" id="IPR033130">
    <property type="entry name" value="RNase_T2_His_AS_2"/>
</dbReference>
<dbReference type="GO" id="GO:0033897">
    <property type="term" value="F:ribonuclease T2 activity"/>
    <property type="evidence" value="ECO:0007669"/>
    <property type="project" value="UniProtKB-EC"/>
</dbReference>
<evidence type="ECO:0000313" key="20">
    <source>
        <dbReference type="EMBL" id="THV07484.1"/>
    </source>
</evidence>
<keyword evidence="8 18" id="KW-0732">Signal</keyword>
<dbReference type="InterPro" id="IPR018188">
    <property type="entry name" value="RNase_T2_His_AS_1"/>
</dbReference>
<comment type="similarity">
    <text evidence="3 16">Belongs to the RNase T2 family.</text>
</comment>
<protein>
    <recommendedName>
        <fullName evidence="14">Ribonuclease T2-like</fullName>
        <ecNumber evidence="4">4.6.1.19</ecNumber>
    </recommendedName>
</protein>
<dbReference type="FunFam" id="3.90.730.10:FF:000004">
    <property type="entry name" value="Ribonuclease T2-like"/>
    <property type="match status" value="1"/>
</dbReference>
<evidence type="ECO:0000256" key="6">
    <source>
        <dbReference type="ARBA" id="ARBA00022554"/>
    </source>
</evidence>
<keyword evidence="10" id="KW-1015">Disulfide bond</keyword>
<organism evidence="20 21">
    <name type="scientific">Dendrothele bispora (strain CBS 962.96)</name>
    <dbReference type="NCBI Taxonomy" id="1314807"/>
    <lineage>
        <taxon>Eukaryota</taxon>
        <taxon>Fungi</taxon>
        <taxon>Dikarya</taxon>
        <taxon>Basidiomycota</taxon>
        <taxon>Agaricomycotina</taxon>
        <taxon>Agaricomycetes</taxon>
        <taxon>Agaricomycetidae</taxon>
        <taxon>Agaricales</taxon>
        <taxon>Agaricales incertae sedis</taxon>
        <taxon>Dendrothele</taxon>
    </lineage>
</organism>
<dbReference type="GO" id="GO:0005775">
    <property type="term" value="C:vacuolar lumen"/>
    <property type="evidence" value="ECO:0007669"/>
    <property type="project" value="UniProtKB-SubCell"/>
</dbReference>
<evidence type="ECO:0000256" key="7">
    <source>
        <dbReference type="ARBA" id="ARBA00022722"/>
    </source>
</evidence>
<evidence type="ECO:0000256" key="17">
    <source>
        <dbReference type="SAM" id="MobiDB-lite"/>
    </source>
</evidence>
<dbReference type="GO" id="GO:0003723">
    <property type="term" value="F:RNA binding"/>
    <property type="evidence" value="ECO:0007669"/>
    <property type="project" value="InterPro"/>
</dbReference>
<reference evidence="20 21" key="1">
    <citation type="journal article" date="2019" name="Nat. Ecol. Evol.">
        <title>Megaphylogeny resolves global patterns of mushroom evolution.</title>
        <authorList>
            <person name="Varga T."/>
            <person name="Krizsan K."/>
            <person name="Foldi C."/>
            <person name="Dima B."/>
            <person name="Sanchez-Garcia M."/>
            <person name="Sanchez-Ramirez S."/>
            <person name="Szollosi G.J."/>
            <person name="Szarkandi J.G."/>
            <person name="Papp V."/>
            <person name="Albert L."/>
            <person name="Andreopoulos W."/>
            <person name="Angelini C."/>
            <person name="Antonin V."/>
            <person name="Barry K.W."/>
            <person name="Bougher N.L."/>
            <person name="Buchanan P."/>
            <person name="Buyck B."/>
            <person name="Bense V."/>
            <person name="Catcheside P."/>
            <person name="Chovatia M."/>
            <person name="Cooper J."/>
            <person name="Damon W."/>
            <person name="Desjardin D."/>
            <person name="Finy P."/>
            <person name="Geml J."/>
            <person name="Haridas S."/>
            <person name="Hughes K."/>
            <person name="Justo A."/>
            <person name="Karasinski D."/>
            <person name="Kautmanova I."/>
            <person name="Kiss B."/>
            <person name="Kocsube S."/>
            <person name="Kotiranta H."/>
            <person name="LaButti K.M."/>
            <person name="Lechner B.E."/>
            <person name="Liimatainen K."/>
            <person name="Lipzen A."/>
            <person name="Lukacs Z."/>
            <person name="Mihaltcheva S."/>
            <person name="Morgado L.N."/>
            <person name="Niskanen T."/>
            <person name="Noordeloos M.E."/>
            <person name="Ohm R.A."/>
            <person name="Ortiz-Santana B."/>
            <person name="Ovrebo C."/>
            <person name="Racz N."/>
            <person name="Riley R."/>
            <person name="Savchenko A."/>
            <person name="Shiryaev A."/>
            <person name="Soop K."/>
            <person name="Spirin V."/>
            <person name="Szebenyi C."/>
            <person name="Tomsovsky M."/>
            <person name="Tulloss R.E."/>
            <person name="Uehling J."/>
            <person name="Grigoriev I.V."/>
            <person name="Vagvolgyi C."/>
            <person name="Papp T."/>
            <person name="Martin F.M."/>
            <person name="Miettinen O."/>
            <person name="Hibbett D.S."/>
            <person name="Nagy L.G."/>
        </authorList>
    </citation>
    <scope>NUCLEOTIDE SEQUENCE [LARGE SCALE GENOMIC DNA]</scope>
    <source>
        <strain evidence="20 21">CBS 962.96</strain>
    </source>
</reference>
<dbReference type="InterPro" id="IPR057328">
    <property type="entry name" value="RNaseT2L_C"/>
</dbReference>
<feature type="active site" evidence="15">
    <location>
        <position position="97"/>
    </location>
</feature>
<dbReference type="Proteomes" id="UP000297245">
    <property type="component" value="Unassembled WGS sequence"/>
</dbReference>
<dbReference type="InterPro" id="IPR036430">
    <property type="entry name" value="RNase_T2-like_sf"/>
</dbReference>
<evidence type="ECO:0000313" key="21">
    <source>
        <dbReference type="Proteomes" id="UP000297245"/>
    </source>
</evidence>
<feature type="region of interest" description="Disordered" evidence="17">
    <location>
        <begin position="266"/>
        <end position="305"/>
    </location>
</feature>
<dbReference type="EMBL" id="ML179037">
    <property type="protein sequence ID" value="THV07484.1"/>
    <property type="molecule type" value="Genomic_DNA"/>
</dbReference>
<feature type="active site" evidence="15">
    <location>
        <position position="159"/>
    </location>
</feature>
<evidence type="ECO:0000256" key="2">
    <source>
        <dbReference type="ARBA" id="ARBA00004496"/>
    </source>
</evidence>